<evidence type="ECO:0000313" key="18">
    <source>
        <dbReference type="Proteomes" id="UP001591681"/>
    </source>
</evidence>
<evidence type="ECO:0000256" key="13">
    <source>
        <dbReference type="ARBA" id="ARBA00030231"/>
    </source>
</evidence>
<dbReference type="SUPFAM" id="SSF53335">
    <property type="entry name" value="S-adenosyl-L-methionine-dependent methyltransferases"/>
    <property type="match status" value="1"/>
</dbReference>
<keyword evidence="10" id="KW-0819">tRNA processing</keyword>
<evidence type="ECO:0000256" key="9">
    <source>
        <dbReference type="ARBA" id="ARBA00022691"/>
    </source>
</evidence>
<dbReference type="AlphaFoldDB" id="A0ABD1J588"/>
<evidence type="ECO:0000256" key="16">
    <source>
        <dbReference type="ARBA" id="ARBA00061925"/>
    </source>
</evidence>
<evidence type="ECO:0000256" key="6">
    <source>
        <dbReference type="ARBA" id="ARBA00018045"/>
    </source>
</evidence>
<evidence type="ECO:0000256" key="10">
    <source>
        <dbReference type="ARBA" id="ARBA00022694"/>
    </source>
</evidence>
<reference evidence="17 18" key="1">
    <citation type="submission" date="2024-09" db="EMBL/GenBank/DDBJ databases">
        <title>A chromosome-level genome assembly of Gray's grenadier anchovy, Coilia grayii.</title>
        <authorList>
            <person name="Fu Z."/>
        </authorList>
    </citation>
    <scope>NUCLEOTIDE SEQUENCE [LARGE SCALE GENOMIC DNA]</scope>
    <source>
        <strain evidence="17">G4</strain>
        <tissue evidence="17">Muscle</tissue>
    </source>
</reference>
<dbReference type="EMBL" id="JBHFQA010000020">
    <property type="protein sequence ID" value="KAL2081246.1"/>
    <property type="molecule type" value="Genomic_DNA"/>
</dbReference>
<evidence type="ECO:0000313" key="17">
    <source>
        <dbReference type="EMBL" id="KAL2081246.1"/>
    </source>
</evidence>
<dbReference type="InterPro" id="IPR029063">
    <property type="entry name" value="SAM-dependent_MTases_sf"/>
</dbReference>
<dbReference type="Gene3D" id="3.40.50.150">
    <property type="entry name" value="Vaccinia Virus protein VP39"/>
    <property type="match status" value="1"/>
</dbReference>
<accession>A0ABD1J588</accession>
<dbReference type="SUPFAM" id="SSF117281">
    <property type="entry name" value="Kelch motif"/>
    <property type="match status" value="1"/>
</dbReference>
<evidence type="ECO:0000256" key="11">
    <source>
        <dbReference type="ARBA" id="ARBA00025588"/>
    </source>
</evidence>
<dbReference type="PANTHER" id="PTHR46529:SF1">
    <property type="entry name" value="TRNA WYBUTOSINE-SYNTHESIZING PROTEIN 4"/>
    <property type="match status" value="1"/>
</dbReference>
<comment type="pathway">
    <text evidence="2">tRNA modification; wybutosine-tRNA(Phe) biosynthesis.</text>
</comment>
<dbReference type="Proteomes" id="UP001591681">
    <property type="component" value="Unassembled WGS sequence"/>
</dbReference>
<dbReference type="FunFam" id="2.120.10.80:FF:000084">
    <property type="entry name" value="Leucine carboxyl methyltransferase 2"/>
    <property type="match status" value="1"/>
</dbReference>
<keyword evidence="18" id="KW-1185">Reference proteome</keyword>
<comment type="function">
    <text evidence="11">Probable S-adenosyl-L-methionine-dependent methyltransferase that acts as a component of the wybutosine biosynthesis pathway. Wybutosine is a hyper modified guanosine with a tricyclic base found at the 3'-position adjacent to the anticodon of eukaryotic phenylalanine tRNA. May methylate the carboxyl group of leucine residues to form alpha-leucine ester residues.</text>
</comment>
<gene>
    <name evidence="17" type="ORF">ACEWY4_023099</name>
</gene>
<evidence type="ECO:0000256" key="1">
    <source>
        <dbReference type="ARBA" id="ARBA00001806"/>
    </source>
</evidence>
<evidence type="ECO:0000256" key="8">
    <source>
        <dbReference type="ARBA" id="ARBA00022679"/>
    </source>
</evidence>
<evidence type="ECO:0000256" key="7">
    <source>
        <dbReference type="ARBA" id="ARBA00022603"/>
    </source>
</evidence>
<comment type="catalytic activity">
    <reaction evidence="15">
        <text>7-[(3S)-(3-amino-3-methoxycarbonyl)propyl]wyosine(37) in tRNA(Phe) + S-adenosyl-L-methionine + CO2 = wybutosine(37) in tRNA(Phe) + S-adenosyl-L-homocysteine + 2 H(+)</text>
        <dbReference type="Rhea" id="RHEA:37119"/>
        <dbReference type="Rhea" id="RHEA-COMP:11844"/>
        <dbReference type="Rhea" id="RHEA-COMP:11847"/>
        <dbReference type="ChEBI" id="CHEBI:15378"/>
        <dbReference type="ChEBI" id="CHEBI:16526"/>
        <dbReference type="ChEBI" id="CHEBI:57856"/>
        <dbReference type="ChEBI" id="CHEBI:59789"/>
        <dbReference type="ChEBI" id="CHEBI:73544"/>
        <dbReference type="ChEBI" id="CHEBI:74275"/>
        <dbReference type="EC" id="2.3.1.231"/>
    </reaction>
</comment>
<name>A0ABD1J588_9TELE</name>
<keyword evidence="7" id="KW-0489">Methyltransferase</keyword>
<organism evidence="17 18">
    <name type="scientific">Coilia grayii</name>
    <name type="common">Gray's grenadier anchovy</name>
    <dbReference type="NCBI Taxonomy" id="363190"/>
    <lineage>
        <taxon>Eukaryota</taxon>
        <taxon>Metazoa</taxon>
        <taxon>Chordata</taxon>
        <taxon>Craniata</taxon>
        <taxon>Vertebrata</taxon>
        <taxon>Euteleostomi</taxon>
        <taxon>Actinopterygii</taxon>
        <taxon>Neopterygii</taxon>
        <taxon>Teleostei</taxon>
        <taxon>Clupei</taxon>
        <taxon>Clupeiformes</taxon>
        <taxon>Clupeoidei</taxon>
        <taxon>Engraulidae</taxon>
        <taxon>Coilinae</taxon>
        <taxon>Coilia</taxon>
    </lineage>
</organism>
<dbReference type="Pfam" id="PF04072">
    <property type="entry name" value="LCM"/>
    <property type="match status" value="1"/>
</dbReference>
<dbReference type="GO" id="GO:0008033">
    <property type="term" value="P:tRNA processing"/>
    <property type="evidence" value="ECO:0007669"/>
    <property type="project" value="UniProtKB-KW"/>
</dbReference>
<dbReference type="InterPro" id="IPR015915">
    <property type="entry name" value="Kelch-typ_b-propeller"/>
</dbReference>
<evidence type="ECO:0000256" key="3">
    <source>
        <dbReference type="ARBA" id="ARBA00010703"/>
    </source>
</evidence>
<evidence type="ECO:0000256" key="15">
    <source>
        <dbReference type="ARBA" id="ARBA00049250"/>
    </source>
</evidence>
<keyword evidence="9" id="KW-0949">S-adenosyl-L-methionine</keyword>
<comment type="subunit">
    <text evidence="16">Interacts with RNF144B/IBRDC2.</text>
</comment>
<dbReference type="EC" id="2.1.1.290" evidence="5"/>
<comment type="similarity">
    <text evidence="3">Belongs to the methyltransferase superfamily. LCMT family.</text>
</comment>
<dbReference type="EC" id="2.3.1.231" evidence="4"/>
<proteinExistence type="inferred from homology"/>
<dbReference type="FunFam" id="3.40.50.150:FF:000207">
    <property type="entry name" value="Leucine carboxyl methyltransferase 2"/>
    <property type="match status" value="1"/>
</dbReference>
<evidence type="ECO:0000256" key="12">
    <source>
        <dbReference type="ARBA" id="ARBA00029750"/>
    </source>
</evidence>
<dbReference type="Pfam" id="PF24681">
    <property type="entry name" value="Kelch_KLHDC2_KLHL20_DRC7"/>
    <property type="match status" value="1"/>
</dbReference>
<sequence>MPACPKSRKSGKDTAVQGTNDSSVVSKVSASVYGYFRDDFQRRFVCKVSRRAPLINRGYYVRWKAVDHCVKLFLQVTSSCSRRQMLSLGTGFDSLYFRLHEEGVLEGVTVFEVDFPNVAQRKAALIRSDPHLKDWKPHLSYNLAGPLYASNDQYRLLGLDIRQEEAVQLALSAASFQWSCPTLVLSEVVLTYMETQESDRVIGWAAAHLPESVLVMYEQIRPSDPFGRVMQSHFLKLNSALHALTSYPDVAAQRQRFLSKGWEQCVCLDMNQFYLGLVAQQERQRVEGLEPFDEFEEWHQKCSHYFILTAAKGSLTQALLSPPAASPIPPLKPQLEREALRVSPLSGDPRVEGLGMASVLLEPHVLMVTGGFGRSGREAAVKVMLNSQRGWSQATVEVSADWGARLYHTMTLVSGWGALVFGGRSSPLKPFGDVLRVTYDLGEPTESTASSLTVTVSLKEIECSGCLPQPRWRHTATLLRHNGQTLLLVFGGRTEVDPVLGDTHFLDVKTMHWIEVLVEGSPPEGRHSHSSAAYEEGAVIFGGLGTGGVPLGDTVLLKPTSKGFCWETLQVHPPVAPRYSHSADVIGEKLVIVGGVWLQGEGVPGVAIINLNTGASVEYDLDTSSITWPLMLHSFCSELLDPERSKVALIGGGGNCFSFGTHLNPHPVTVDLSPALMQCASSLTEEEL</sequence>
<evidence type="ECO:0000256" key="4">
    <source>
        <dbReference type="ARBA" id="ARBA00012155"/>
    </source>
</evidence>
<dbReference type="GO" id="GO:0008168">
    <property type="term" value="F:methyltransferase activity"/>
    <property type="evidence" value="ECO:0007669"/>
    <property type="project" value="UniProtKB-KW"/>
</dbReference>
<protein>
    <recommendedName>
        <fullName evidence="6">tRNA wybutosine-synthesizing protein 4</fullName>
        <ecNumber evidence="5">2.1.1.290</ecNumber>
        <ecNumber evidence="4">2.3.1.231</ecNumber>
    </recommendedName>
    <alternativeName>
        <fullName evidence="13">Leucine carboxyl methyltransferase 2</fullName>
    </alternativeName>
    <alternativeName>
        <fullName evidence="14">tRNA(Phe) (7-(3-amino-3-(methoxycarbonyl)propyl)wyosine(37)-N)-methoxycarbonyltransferase</fullName>
    </alternativeName>
    <alternativeName>
        <fullName evidence="12">tRNA(Phe) (7-(3-amino-3-carboxypropyl)wyosine(37)-O)-methyltransferase</fullName>
    </alternativeName>
</protein>
<evidence type="ECO:0000256" key="14">
    <source>
        <dbReference type="ARBA" id="ARBA00030847"/>
    </source>
</evidence>
<dbReference type="PANTHER" id="PTHR46529">
    <property type="entry name" value="TRNA WYBUTOSINE-SYNTHESIZING PROTEIN 4"/>
    <property type="match status" value="1"/>
</dbReference>
<dbReference type="InterPro" id="IPR007213">
    <property type="entry name" value="Ppm1/Ppm2/Tcmp"/>
</dbReference>
<dbReference type="GO" id="GO:0032259">
    <property type="term" value="P:methylation"/>
    <property type="evidence" value="ECO:0007669"/>
    <property type="project" value="UniProtKB-KW"/>
</dbReference>
<keyword evidence="8" id="KW-0808">Transferase</keyword>
<dbReference type="Gene3D" id="2.120.10.80">
    <property type="entry name" value="Kelch-type beta propeller"/>
    <property type="match status" value="1"/>
</dbReference>
<evidence type="ECO:0000256" key="2">
    <source>
        <dbReference type="ARBA" id="ARBA00004797"/>
    </source>
</evidence>
<comment type="caution">
    <text evidence="17">The sequence shown here is derived from an EMBL/GenBank/DDBJ whole genome shotgun (WGS) entry which is preliminary data.</text>
</comment>
<evidence type="ECO:0000256" key="5">
    <source>
        <dbReference type="ARBA" id="ARBA00012779"/>
    </source>
</evidence>
<comment type="catalytic activity">
    <reaction evidence="1">
        <text>7-[(3S)-3-amino-3-carboxypropyl]wyosine(37) in tRNA(Phe) + S-adenosyl-L-methionine = 7-[(3S)-(3-amino-3-methoxycarbonyl)propyl]wyosine(37) in tRNA(Phe) + S-adenosyl-L-homocysteine</text>
        <dbReference type="Rhea" id="RHEA:36903"/>
        <dbReference type="Rhea" id="RHEA-COMP:10379"/>
        <dbReference type="Rhea" id="RHEA-COMP:11844"/>
        <dbReference type="ChEBI" id="CHEBI:57856"/>
        <dbReference type="ChEBI" id="CHEBI:59789"/>
        <dbReference type="ChEBI" id="CHEBI:73543"/>
        <dbReference type="ChEBI" id="CHEBI:74275"/>
        <dbReference type="EC" id="2.1.1.290"/>
    </reaction>
</comment>